<organism evidence="6 7">
    <name type="scientific">Enterocloster alcoholdehydrogenati</name>
    <dbReference type="NCBI Taxonomy" id="2547410"/>
    <lineage>
        <taxon>Bacteria</taxon>
        <taxon>Bacillati</taxon>
        <taxon>Bacillota</taxon>
        <taxon>Clostridia</taxon>
        <taxon>Lachnospirales</taxon>
        <taxon>Lachnospiraceae</taxon>
        <taxon>Enterocloster</taxon>
    </lineage>
</organism>
<dbReference type="InterPro" id="IPR024535">
    <property type="entry name" value="RHGA/B-epi-like_pectate_lyase"/>
</dbReference>
<dbReference type="InterPro" id="IPR012334">
    <property type="entry name" value="Pectin_lyas_fold"/>
</dbReference>
<sequence>MELKVIYKNARCAVIEIADGGHYHTASSWTIFLNQKEVAKTDKTITSLYHLTPDTQYEVEAVNEHGERIMSYFSTDYEFVTLNVRDFGAKGDGESDDTLFIQAAVMACPKQSRVLIPAGTYRITSLFLRDDVSIELDEGAVLSAFTDRSRFPVFEGMVQSYDEKGEYNLGTWEGNPLRMFTAIITGVNVKNVTIYGQGTIEGNANKENWWKDPKLMNGAFRPRMVFLERCENVVLQGITVQNSPSWNLHPYFSDNLRFLDMKVLNPKDSPNTDGLDPESCKNVEITGVYFSLGDDCIAIKSGKIYMGATYKRPCENITIRQCCMRDGHGSITIGSEMAGGVKNLTVRDCMFLHTDRGLRIKTRRGRGKDAVIQGILFENITMDHVMTPFVINCFYFCDPDGHSEYVRSKEAGPVDDRLPEISTLTFRNIEATNCHVAAAYMYGLPEKKIGRVEMENVRVTYAENPMCGQPAMMEGCSRTTCRQGIYANNIEELVLKNVEVSGQEGPAVVTENIGNM</sequence>
<dbReference type="Pfam" id="PF00295">
    <property type="entry name" value="Glyco_hydro_28"/>
    <property type="match status" value="1"/>
</dbReference>
<keyword evidence="7" id="KW-1185">Reference proteome</keyword>
<evidence type="ECO:0000256" key="2">
    <source>
        <dbReference type="ARBA" id="ARBA00022801"/>
    </source>
</evidence>
<dbReference type="Gene3D" id="2.160.20.10">
    <property type="entry name" value="Single-stranded right-handed beta-helix, Pectin lyase-like"/>
    <property type="match status" value="1"/>
</dbReference>
<dbReference type="PANTHER" id="PTHR31339">
    <property type="entry name" value="PECTIN LYASE-RELATED"/>
    <property type="match status" value="1"/>
</dbReference>
<evidence type="ECO:0000313" key="7">
    <source>
        <dbReference type="Proteomes" id="UP001600894"/>
    </source>
</evidence>
<dbReference type="RefSeq" id="WP_178302805.1">
    <property type="nucleotide sequence ID" value="NZ_BAABXL010000001.1"/>
</dbReference>
<name>A0ABQ0ATK4_9FIRM</name>
<dbReference type="SMART" id="SM00710">
    <property type="entry name" value="PbH1"/>
    <property type="match status" value="5"/>
</dbReference>
<protein>
    <submittedName>
        <fullName evidence="6">Glycoside hydrolase family 28 protein</fullName>
    </submittedName>
</protein>
<dbReference type="PANTHER" id="PTHR31339:SF9">
    <property type="entry name" value="PLASMIN AND FIBRONECTIN-BINDING PROTEIN A"/>
    <property type="match status" value="1"/>
</dbReference>
<dbReference type="Pfam" id="PF12708">
    <property type="entry name" value="Pect-lyase_RHGA_epim"/>
    <property type="match status" value="1"/>
</dbReference>
<feature type="domain" description="Rhamnogalacturonase A/B/Epimerase-like pectate lyase" evidence="5">
    <location>
        <begin position="82"/>
        <end position="127"/>
    </location>
</feature>
<comment type="caution">
    <text evidence="6">The sequence shown here is derived from an EMBL/GenBank/DDBJ whole genome shotgun (WGS) entry which is preliminary data.</text>
</comment>
<evidence type="ECO:0000259" key="5">
    <source>
        <dbReference type="Pfam" id="PF12708"/>
    </source>
</evidence>
<dbReference type="EMBL" id="BAABXL010000001">
    <property type="protein sequence ID" value="GAA6267292.1"/>
    <property type="molecule type" value="Genomic_DNA"/>
</dbReference>
<reference evidence="6 7" key="1">
    <citation type="submission" date="2024-04" db="EMBL/GenBank/DDBJ databases">
        <title>Defined microbial consortia suppress multidrug-resistant proinflammatory Enterobacteriaceae via ecological control.</title>
        <authorList>
            <person name="Furuichi M."/>
            <person name="Kawaguchi T."/>
            <person name="Pust M."/>
            <person name="Yasuma K."/>
            <person name="Plichta D."/>
            <person name="Hasegawa N."/>
            <person name="Ohya T."/>
            <person name="Bhattarai S."/>
            <person name="Sasajima S."/>
            <person name="Aoto Y."/>
            <person name="Tuganbaev T."/>
            <person name="Yaginuma M."/>
            <person name="Ueda M."/>
            <person name="Okahashi N."/>
            <person name="Amafuji K."/>
            <person name="Kiridooshi Y."/>
            <person name="Sugita K."/>
            <person name="Strazar M."/>
            <person name="Skelly A."/>
            <person name="Suda W."/>
            <person name="Hattori M."/>
            <person name="Nakamoto N."/>
            <person name="Caballero S."/>
            <person name="Norman J."/>
            <person name="Olle B."/>
            <person name="Tanoue T."/>
            <person name="Arita M."/>
            <person name="Bucci V."/>
            <person name="Atarashi K."/>
            <person name="Xavier R."/>
            <person name="Honda K."/>
        </authorList>
    </citation>
    <scope>NUCLEOTIDE SEQUENCE [LARGE SCALE GENOMIC DNA]</scope>
    <source>
        <strain evidence="7">f13</strain>
    </source>
</reference>
<dbReference type="Proteomes" id="UP001600894">
    <property type="component" value="Unassembled WGS sequence"/>
</dbReference>
<dbReference type="GO" id="GO:0016787">
    <property type="term" value="F:hydrolase activity"/>
    <property type="evidence" value="ECO:0007669"/>
    <property type="project" value="UniProtKB-KW"/>
</dbReference>
<evidence type="ECO:0000256" key="3">
    <source>
        <dbReference type="ARBA" id="ARBA00023295"/>
    </source>
</evidence>
<dbReference type="InterPro" id="IPR006626">
    <property type="entry name" value="PbH1"/>
</dbReference>
<proteinExistence type="inferred from homology"/>
<keyword evidence="3 4" id="KW-0326">Glycosidase</keyword>
<gene>
    <name evidence="6" type="ORF">F130042H8_03520</name>
</gene>
<evidence type="ECO:0000313" key="6">
    <source>
        <dbReference type="EMBL" id="GAA6267292.1"/>
    </source>
</evidence>
<keyword evidence="2 4" id="KW-0378">Hydrolase</keyword>
<evidence type="ECO:0000256" key="4">
    <source>
        <dbReference type="RuleBase" id="RU361169"/>
    </source>
</evidence>
<dbReference type="InterPro" id="IPR000743">
    <property type="entry name" value="Glyco_hydro_28"/>
</dbReference>
<accession>A0ABQ0ATK4</accession>
<dbReference type="InterPro" id="IPR011050">
    <property type="entry name" value="Pectin_lyase_fold/virulence"/>
</dbReference>
<evidence type="ECO:0000256" key="1">
    <source>
        <dbReference type="ARBA" id="ARBA00008834"/>
    </source>
</evidence>
<comment type="similarity">
    <text evidence="1 4">Belongs to the glycosyl hydrolase 28 family.</text>
</comment>
<dbReference type="SUPFAM" id="SSF51126">
    <property type="entry name" value="Pectin lyase-like"/>
    <property type="match status" value="1"/>
</dbReference>
<dbReference type="InterPro" id="IPR051801">
    <property type="entry name" value="GH28_Enzymes"/>
</dbReference>